<evidence type="ECO:0000313" key="1">
    <source>
        <dbReference type="EMBL" id="SVC58109.1"/>
    </source>
</evidence>
<dbReference type="EMBL" id="UINC01099099">
    <property type="protein sequence ID" value="SVC58109.1"/>
    <property type="molecule type" value="Genomic_DNA"/>
</dbReference>
<reference evidence="1" key="1">
    <citation type="submission" date="2018-05" db="EMBL/GenBank/DDBJ databases">
        <authorList>
            <person name="Lanie J.A."/>
            <person name="Ng W.-L."/>
            <person name="Kazmierczak K.M."/>
            <person name="Andrzejewski T.M."/>
            <person name="Davidsen T.M."/>
            <person name="Wayne K.J."/>
            <person name="Tettelin H."/>
            <person name="Glass J.I."/>
            <person name="Rusch D."/>
            <person name="Podicherti R."/>
            <person name="Tsui H.-C.T."/>
            <person name="Winkler M.E."/>
        </authorList>
    </citation>
    <scope>NUCLEOTIDE SEQUENCE</scope>
</reference>
<feature type="non-terminal residue" evidence="1">
    <location>
        <position position="71"/>
    </location>
</feature>
<dbReference type="AlphaFoldDB" id="A0A382NAD1"/>
<protein>
    <submittedName>
        <fullName evidence="1">Uncharacterized protein</fullName>
    </submittedName>
</protein>
<gene>
    <name evidence="1" type="ORF">METZ01_LOCUS310963</name>
</gene>
<organism evidence="1">
    <name type="scientific">marine metagenome</name>
    <dbReference type="NCBI Taxonomy" id="408172"/>
    <lineage>
        <taxon>unclassified sequences</taxon>
        <taxon>metagenomes</taxon>
        <taxon>ecological metagenomes</taxon>
    </lineage>
</organism>
<feature type="non-terminal residue" evidence="1">
    <location>
        <position position="1"/>
    </location>
</feature>
<proteinExistence type="predicted"/>
<accession>A0A382NAD1</accession>
<name>A0A382NAD1_9ZZZZ</name>
<sequence>NQAKGAMDGSATGMALEEEAVWATPTKAPANSSIYRSVNVLHFYSPLKPRPHRNTAPWWNNFLNVYQISAA</sequence>